<sequence length="239" mass="27401">MKKTLLLLAMLTGVITACEETFVEPDPKAMGYDYYPLEIGDYRVYNVTDIKFRSNVGDTSRFQIRELVDTSFYDQSNTLNYKIVRAVRADDTKPWVEDSVMTVLKSNGSVLLTQNNTTFVKLVFPVKENKTWAGDAFNNNVINVDEKEPYTYTNVGESYTVRGQVFDKTATVIQGNPTNNLVQLNDRKEVYAEGVGRIYRLYNKVVYCNETQSVDCNFGEDFKLFGTERHEELVTYGKR</sequence>
<name>A0ABW3STV8_9BACT</name>
<keyword evidence="1" id="KW-0732">Signal</keyword>
<feature type="chain" id="PRO_5045182520" description="DKNYY family protein" evidence="1">
    <location>
        <begin position="18"/>
        <end position="239"/>
    </location>
</feature>
<dbReference type="Proteomes" id="UP001597094">
    <property type="component" value="Unassembled WGS sequence"/>
</dbReference>
<proteinExistence type="predicted"/>
<dbReference type="EMBL" id="JBHTLD010000203">
    <property type="protein sequence ID" value="MFD1188025.1"/>
    <property type="molecule type" value="Genomic_DNA"/>
</dbReference>
<protein>
    <recommendedName>
        <fullName evidence="4">DKNYY family protein</fullName>
    </recommendedName>
</protein>
<keyword evidence="3" id="KW-1185">Reference proteome</keyword>
<evidence type="ECO:0000313" key="3">
    <source>
        <dbReference type="Proteomes" id="UP001597094"/>
    </source>
</evidence>
<reference evidence="3" key="1">
    <citation type="journal article" date="2019" name="Int. J. Syst. Evol. Microbiol.">
        <title>The Global Catalogue of Microorganisms (GCM) 10K type strain sequencing project: providing services to taxonomists for standard genome sequencing and annotation.</title>
        <authorList>
            <consortium name="The Broad Institute Genomics Platform"/>
            <consortium name="The Broad Institute Genome Sequencing Center for Infectious Disease"/>
            <person name="Wu L."/>
            <person name="Ma J."/>
        </authorList>
    </citation>
    <scope>NUCLEOTIDE SEQUENCE [LARGE SCALE GENOMIC DNA]</scope>
    <source>
        <strain evidence="3">JCM 31319</strain>
    </source>
</reference>
<evidence type="ECO:0000256" key="1">
    <source>
        <dbReference type="SAM" id="SignalP"/>
    </source>
</evidence>
<comment type="caution">
    <text evidence="2">The sequence shown here is derived from an EMBL/GenBank/DDBJ whole genome shotgun (WGS) entry which is preliminary data.</text>
</comment>
<dbReference type="RefSeq" id="WP_377530827.1">
    <property type="nucleotide sequence ID" value="NZ_JBHTLD010000203.1"/>
</dbReference>
<gene>
    <name evidence="2" type="ORF">ACFQ2O_17565</name>
</gene>
<dbReference type="PROSITE" id="PS51257">
    <property type="entry name" value="PROKAR_LIPOPROTEIN"/>
    <property type="match status" value="1"/>
</dbReference>
<accession>A0ABW3STV8</accession>
<feature type="signal peptide" evidence="1">
    <location>
        <begin position="1"/>
        <end position="17"/>
    </location>
</feature>
<evidence type="ECO:0000313" key="2">
    <source>
        <dbReference type="EMBL" id="MFD1188025.1"/>
    </source>
</evidence>
<evidence type="ECO:0008006" key="4">
    <source>
        <dbReference type="Google" id="ProtNLM"/>
    </source>
</evidence>
<organism evidence="2 3">
    <name type="scientific">Pontibacter rugosus</name>
    <dbReference type="NCBI Taxonomy" id="1745966"/>
    <lineage>
        <taxon>Bacteria</taxon>
        <taxon>Pseudomonadati</taxon>
        <taxon>Bacteroidota</taxon>
        <taxon>Cytophagia</taxon>
        <taxon>Cytophagales</taxon>
        <taxon>Hymenobacteraceae</taxon>
        <taxon>Pontibacter</taxon>
    </lineage>
</organism>